<reference evidence="1" key="1">
    <citation type="submission" date="2020-05" db="EMBL/GenBank/DDBJ databases">
        <authorList>
            <person name="Chiriac C."/>
            <person name="Salcher M."/>
            <person name="Ghai R."/>
            <person name="Kavagutti S V."/>
        </authorList>
    </citation>
    <scope>NUCLEOTIDE SEQUENCE</scope>
</reference>
<dbReference type="EMBL" id="CAEZWB010000006">
    <property type="protein sequence ID" value="CAB4639933.1"/>
    <property type="molecule type" value="Genomic_DNA"/>
</dbReference>
<proteinExistence type="predicted"/>
<dbReference type="AlphaFoldDB" id="A0A6J6JVC2"/>
<protein>
    <submittedName>
        <fullName evidence="1">Unannotated protein</fullName>
    </submittedName>
</protein>
<name>A0A6J6JVC2_9ZZZZ</name>
<gene>
    <name evidence="1" type="ORF">UFOPK2166_00116</name>
</gene>
<sequence length="83" mass="8992">MFQFYAAGIANATPAEEVGALILHAITTDTPQLRYPCSWGGQQIVDGRATMTDTEWVELGAVQEDSAYFQAFKATFGVDISNS</sequence>
<organism evidence="1">
    <name type="scientific">freshwater metagenome</name>
    <dbReference type="NCBI Taxonomy" id="449393"/>
    <lineage>
        <taxon>unclassified sequences</taxon>
        <taxon>metagenomes</taxon>
        <taxon>ecological metagenomes</taxon>
    </lineage>
</organism>
<accession>A0A6J6JVC2</accession>
<evidence type="ECO:0000313" key="1">
    <source>
        <dbReference type="EMBL" id="CAB4639933.1"/>
    </source>
</evidence>